<organism evidence="2">
    <name type="scientific">marine metagenome</name>
    <dbReference type="NCBI Taxonomy" id="408172"/>
    <lineage>
        <taxon>unclassified sequences</taxon>
        <taxon>metagenomes</taxon>
        <taxon>ecological metagenomes</taxon>
    </lineage>
</organism>
<dbReference type="Pfam" id="PF13701">
    <property type="entry name" value="DDE_Tnp_1_4"/>
    <property type="match status" value="1"/>
</dbReference>
<sequence length="118" mass="13876">VVRFYNKRGTAEQWIKEGKIALTWTRLSCHTFRDNEVRLQLFSLAYNLGNFLRRLALPRKIKHWTLTTLREKLIKIGAKVVRHARYITFQLAGVAIPRKLFEAILQKIDRLRLFPGTG</sequence>
<evidence type="ECO:0000259" key="1">
    <source>
        <dbReference type="Pfam" id="PF13701"/>
    </source>
</evidence>
<accession>A0A382TQ12</accession>
<feature type="non-terminal residue" evidence="2">
    <location>
        <position position="1"/>
    </location>
</feature>
<dbReference type="AlphaFoldDB" id="A0A382TQ12"/>
<evidence type="ECO:0000313" key="2">
    <source>
        <dbReference type="EMBL" id="SVD24130.1"/>
    </source>
</evidence>
<feature type="domain" description="Transposase DDE" evidence="1">
    <location>
        <begin position="3"/>
        <end position="112"/>
    </location>
</feature>
<protein>
    <recommendedName>
        <fullName evidence="1">Transposase DDE domain-containing protein</fullName>
    </recommendedName>
</protein>
<proteinExistence type="predicted"/>
<reference evidence="2" key="1">
    <citation type="submission" date="2018-05" db="EMBL/GenBank/DDBJ databases">
        <authorList>
            <person name="Lanie J.A."/>
            <person name="Ng W.-L."/>
            <person name="Kazmierczak K.M."/>
            <person name="Andrzejewski T.M."/>
            <person name="Davidsen T.M."/>
            <person name="Wayne K.J."/>
            <person name="Tettelin H."/>
            <person name="Glass J.I."/>
            <person name="Rusch D."/>
            <person name="Podicherti R."/>
            <person name="Tsui H.-C.T."/>
            <person name="Winkler M.E."/>
        </authorList>
    </citation>
    <scope>NUCLEOTIDE SEQUENCE</scope>
</reference>
<dbReference type="EMBL" id="UINC01138278">
    <property type="protein sequence ID" value="SVD24130.1"/>
    <property type="molecule type" value="Genomic_DNA"/>
</dbReference>
<gene>
    <name evidence="2" type="ORF">METZ01_LOCUS376984</name>
</gene>
<name>A0A382TQ12_9ZZZZ</name>
<dbReference type="InterPro" id="IPR025668">
    <property type="entry name" value="Tnp_DDE_dom"/>
</dbReference>